<accession>G4ZPZ2</accession>
<dbReference type="PANTHER" id="PTHR47823:SF9">
    <property type="entry name" value="CHROMOSOME UNDETERMINED SCAFFOLD_10, WHOLE GENOME SHOTGUN SEQUENCE"/>
    <property type="match status" value="1"/>
</dbReference>
<dbReference type="KEGG" id="psoj:PHYSODRAFT_334586"/>
<gene>
    <name evidence="6" type="ORF">PHYSODRAFT_334586</name>
</gene>
<dbReference type="Pfam" id="PF00520">
    <property type="entry name" value="Ion_trans"/>
    <property type="match status" value="1"/>
</dbReference>
<evidence type="ECO:0000256" key="2">
    <source>
        <dbReference type="ARBA" id="ARBA00022692"/>
    </source>
</evidence>
<protein>
    <recommendedName>
        <fullName evidence="5">Ion transport domain-containing protein</fullName>
    </recommendedName>
</protein>
<dbReference type="RefSeq" id="XP_009530145.1">
    <property type="nucleotide sequence ID" value="XM_009531850.1"/>
</dbReference>
<sequence>MSSTLGFPSKFGRANEVVIDKAIGSKPQWTRRFSLRRSLRSFTGIKARRHALQTLISPITPKSWTSTVHGIVMLAVYHLQLIYLPFSPSYYQDGSLGTTVIMILFEGVFLLDLLLNFNTAYVEQGVLVTSRRKIAENYVHKWFVFDVLSALPLQATFCFATGSVHSTHAARQGTQATLMVLRLLRVTLLEKGVLLSRVMRVAHRLAARPVVDHARRDNAVGAPLNSPKSELVVVPLVADGDKFADRYPANLSSRSKAARNQTLADMLWKRSNTNGDLLKHTDEERNASRLRRQVRPRHSMPTELVAERASSGFDNSRDDFNFAAVGDHPPHVTKNRLDTLK</sequence>
<evidence type="ECO:0000256" key="3">
    <source>
        <dbReference type="ARBA" id="ARBA00022989"/>
    </source>
</evidence>
<keyword evidence="3" id="KW-1133">Transmembrane helix</keyword>
<evidence type="ECO:0000256" key="1">
    <source>
        <dbReference type="ARBA" id="ARBA00004141"/>
    </source>
</evidence>
<dbReference type="GO" id="GO:0005216">
    <property type="term" value="F:monoatomic ion channel activity"/>
    <property type="evidence" value="ECO:0007669"/>
    <property type="project" value="InterPro"/>
</dbReference>
<evidence type="ECO:0000259" key="5">
    <source>
        <dbReference type="Pfam" id="PF00520"/>
    </source>
</evidence>
<comment type="subcellular location">
    <subcellularLocation>
        <location evidence="1">Membrane</location>
        <topology evidence="1">Multi-pass membrane protein</topology>
    </subcellularLocation>
</comment>
<keyword evidence="7" id="KW-1185">Reference proteome</keyword>
<keyword evidence="2" id="KW-0812">Transmembrane</keyword>
<organism evidence="6 7">
    <name type="scientific">Phytophthora sojae (strain P6497)</name>
    <name type="common">Soybean stem and root rot agent</name>
    <name type="synonym">Phytophthora megasperma f. sp. glycines</name>
    <dbReference type="NCBI Taxonomy" id="1094619"/>
    <lineage>
        <taxon>Eukaryota</taxon>
        <taxon>Sar</taxon>
        <taxon>Stramenopiles</taxon>
        <taxon>Oomycota</taxon>
        <taxon>Peronosporomycetes</taxon>
        <taxon>Peronosporales</taxon>
        <taxon>Peronosporaceae</taxon>
        <taxon>Phytophthora</taxon>
    </lineage>
</organism>
<evidence type="ECO:0000313" key="6">
    <source>
        <dbReference type="EMBL" id="EGZ16396.1"/>
    </source>
</evidence>
<evidence type="ECO:0000256" key="4">
    <source>
        <dbReference type="ARBA" id="ARBA00023136"/>
    </source>
</evidence>
<dbReference type="GO" id="GO:0016020">
    <property type="term" value="C:membrane"/>
    <property type="evidence" value="ECO:0007669"/>
    <property type="project" value="UniProtKB-SubCell"/>
</dbReference>
<evidence type="ECO:0000313" key="7">
    <source>
        <dbReference type="Proteomes" id="UP000002640"/>
    </source>
</evidence>
<dbReference type="PANTHER" id="PTHR47823">
    <property type="entry name" value="ION_TRANS DOMAIN-CONTAINING PROTEIN"/>
    <property type="match status" value="1"/>
</dbReference>
<dbReference type="InParanoid" id="G4ZPZ2"/>
<keyword evidence="4" id="KW-0472">Membrane</keyword>
<proteinExistence type="predicted"/>
<dbReference type="AlphaFoldDB" id="G4ZPZ2"/>
<name>G4ZPZ2_PHYSP</name>
<dbReference type="EMBL" id="JH159155">
    <property type="protein sequence ID" value="EGZ16396.1"/>
    <property type="molecule type" value="Genomic_DNA"/>
</dbReference>
<dbReference type="SUPFAM" id="SSF81324">
    <property type="entry name" value="Voltage-gated potassium channels"/>
    <property type="match status" value="1"/>
</dbReference>
<feature type="domain" description="Ion transport" evidence="5">
    <location>
        <begin position="72"/>
        <end position="187"/>
    </location>
</feature>
<dbReference type="GeneID" id="20646838"/>
<dbReference type="InterPro" id="IPR005821">
    <property type="entry name" value="Ion_trans_dom"/>
</dbReference>
<reference evidence="6 7" key="1">
    <citation type="journal article" date="2006" name="Science">
        <title>Phytophthora genome sequences uncover evolutionary origins and mechanisms of pathogenesis.</title>
        <authorList>
            <person name="Tyler B.M."/>
            <person name="Tripathy S."/>
            <person name="Zhang X."/>
            <person name="Dehal P."/>
            <person name="Jiang R.H."/>
            <person name="Aerts A."/>
            <person name="Arredondo F.D."/>
            <person name="Baxter L."/>
            <person name="Bensasson D."/>
            <person name="Beynon J.L."/>
            <person name="Chapman J."/>
            <person name="Damasceno C.M."/>
            <person name="Dorrance A.E."/>
            <person name="Dou D."/>
            <person name="Dickerman A.W."/>
            <person name="Dubchak I.L."/>
            <person name="Garbelotto M."/>
            <person name="Gijzen M."/>
            <person name="Gordon S.G."/>
            <person name="Govers F."/>
            <person name="Grunwald N.J."/>
            <person name="Huang W."/>
            <person name="Ivors K.L."/>
            <person name="Jones R.W."/>
            <person name="Kamoun S."/>
            <person name="Krampis K."/>
            <person name="Lamour K.H."/>
            <person name="Lee M.K."/>
            <person name="McDonald W.H."/>
            <person name="Medina M."/>
            <person name="Meijer H.J."/>
            <person name="Nordberg E.K."/>
            <person name="Maclean D.J."/>
            <person name="Ospina-Giraldo M.D."/>
            <person name="Morris P.F."/>
            <person name="Phuntumart V."/>
            <person name="Putnam N.H."/>
            <person name="Rash S."/>
            <person name="Rose J.K."/>
            <person name="Sakihama Y."/>
            <person name="Salamov A.A."/>
            <person name="Savidor A."/>
            <person name="Scheuring C.F."/>
            <person name="Smith B.M."/>
            <person name="Sobral B.W."/>
            <person name="Terry A."/>
            <person name="Torto-Alalibo T.A."/>
            <person name="Win J."/>
            <person name="Xu Z."/>
            <person name="Zhang H."/>
            <person name="Grigoriev I.V."/>
            <person name="Rokhsar D.S."/>
            <person name="Boore J.L."/>
        </authorList>
    </citation>
    <scope>NUCLEOTIDE SEQUENCE [LARGE SCALE GENOMIC DNA]</scope>
    <source>
        <strain evidence="6 7">P6497</strain>
    </source>
</reference>
<dbReference type="Proteomes" id="UP000002640">
    <property type="component" value="Unassembled WGS sequence"/>
</dbReference>
<dbReference type="Gene3D" id="1.10.287.70">
    <property type="match status" value="1"/>
</dbReference>